<sequence length="111" mass="11864">MDREDVVRELVAEGRDDWVPVLGLFHLARQVVETGGGTVADVVTDVVRALVDRGLMTIGVLGDDGHDPWPGDSSTVVARFTGEMAACGWEPDTGSLWLANTERGDVMAEGL</sequence>
<evidence type="ECO:0000313" key="2">
    <source>
        <dbReference type="Proteomes" id="UP000186040"/>
    </source>
</evidence>
<dbReference type="Proteomes" id="UP000186040">
    <property type="component" value="Unassembled WGS sequence"/>
</dbReference>
<comment type="caution">
    <text evidence="1">The sequence shown here is derived from an EMBL/GenBank/DDBJ whole genome shotgun (WGS) entry which is preliminary data.</text>
</comment>
<dbReference type="OrthoDB" id="4303892at2"/>
<reference evidence="1 2" key="1">
    <citation type="submission" date="2016-10" db="EMBL/GenBank/DDBJ databases">
        <title>The Draft Genome Sequence of Actinokineospora bangkokensis 44EHWT reveals the biosynthetic pathway of antifungal compounds Thailandins with unusual extender unit butylmalonyl-CoA.</title>
        <authorList>
            <person name="Greule A."/>
            <person name="Intra B."/>
            <person name="Flemming S."/>
            <person name="Rommel M.G."/>
            <person name="Panbangred W."/>
            <person name="Bechthold A."/>
        </authorList>
    </citation>
    <scope>NUCLEOTIDE SEQUENCE [LARGE SCALE GENOMIC DNA]</scope>
    <source>
        <strain evidence="1 2">44EHW</strain>
    </source>
</reference>
<evidence type="ECO:0000313" key="1">
    <source>
        <dbReference type="EMBL" id="OLR92812.1"/>
    </source>
</evidence>
<gene>
    <name evidence="1" type="ORF">BJP25_19475</name>
</gene>
<accession>A0A1Q9LLA6</accession>
<dbReference type="AlphaFoldDB" id="A0A1Q9LLA6"/>
<protein>
    <submittedName>
        <fullName evidence="1">Uncharacterized protein</fullName>
    </submittedName>
</protein>
<dbReference type="EMBL" id="MKQR01000015">
    <property type="protein sequence ID" value="OLR92812.1"/>
    <property type="molecule type" value="Genomic_DNA"/>
</dbReference>
<organism evidence="1 2">
    <name type="scientific">Actinokineospora bangkokensis</name>
    <dbReference type="NCBI Taxonomy" id="1193682"/>
    <lineage>
        <taxon>Bacteria</taxon>
        <taxon>Bacillati</taxon>
        <taxon>Actinomycetota</taxon>
        <taxon>Actinomycetes</taxon>
        <taxon>Pseudonocardiales</taxon>
        <taxon>Pseudonocardiaceae</taxon>
        <taxon>Actinokineospora</taxon>
    </lineage>
</organism>
<name>A0A1Q9LLA6_9PSEU</name>
<keyword evidence="2" id="KW-1185">Reference proteome</keyword>
<dbReference type="RefSeq" id="WP_075975423.1">
    <property type="nucleotide sequence ID" value="NZ_MKQR01000015.1"/>
</dbReference>
<proteinExistence type="predicted"/>